<proteinExistence type="predicted"/>
<dbReference type="SUPFAM" id="SSF56601">
    <property type="entry name" value="beta-lactamase/transpeptidase-like"/>
    <property type="match status" value="1"/>
</dbReference>
<protein>
    <submittedName>
        <fullName evidence="2">Class A beta-lactamase-related serine hydrolase</fullName>
    </submittedName>
</protein>
<dbReference type="EMBL" id="RQGH01000026">
    <property type="protein sequence ID" value="TGL65359.1"/>
    <property type="molecule type" value="Genomic_DNA"/>
</dbReference>
<dbReference type="PANTHER" id="PTHR46825">
    <property type="entry name" value="D-ALANYL-D-ALANINE-CARBOXYPEPTIDASE/ENDOPEPTIDASE AMPH"/>
    <property type="match status" value="1"/>
</dbReference>
<dbReference type="Gene3D" id="3.40.710.10">
    <property type="entry name" value="DD-peptidase/beta-lactamase superfamily"/>
    <property type="match status" value="1"/>
</dbReference>
<evidence type="ECO:0000313" key="2">
    <source>
        <dbReference type="EMBL" id="TGL65359.1"/>
    </source>
</evidence>
<dbReference type="PANTHER" id="PTHR46825:SF7">
    <property type="entry name" value="D-ALANYL-D-ALANINE CARBOXYPEPTIDASE"/>
    <property type="match status" value="1"/>
</dbReference>
<name>A0A4Z0ZRK2_9LEPT</name>
<dbReference type="InterPro" id="IPR012338">
    <property type="entry name" value="Beta-lactam/transpept-like"/>
</dbReference>
<sequence>MGSIMNNQISIFILLLSMAAIVQCSVPKTKEERTKSFLSEFESLLEGKTDFKGGQFLVSIGPEEHFGSYGQSSPKDAFHSASVGKLFTMVLIRKLSEKGKISLNDPIHKYLNKELLKDLFVYEGIDYASEVTVEQLLSHTSGVNDYFESKGIDGIDFIQIIQTKPNIKFEPVDLISYTQKNQKASFPPGKGFLYSDTGYILLGLIIESITKQKFENVLTKEILKPLDMLDTYMYKRSTPLSGKLLPISPIYLGTVEVTNFDSVTADWAGGGLITTTNDLLKFQKAVWNGKLLSNSKPLDWIGNHSFHTGILYGSGFMTIDYGEIFFLLRGTPKMYGHSGILGTLLFYNPELDLHVVANFGGSNQLESSFRWMLHVVRIAKEINISHE</sequence>
<dbReference type="InterPro" id="IPR001466">
    <property type="entry name" value="Beta-lactam-related"/>
</dbReference>
<reference evidence="2" key="1">
    <citation type="journal article" date="2019" name="PLoS Negl. Trop. Dis.">
        <title>Revisiting the worldwide diversity of Leptospira species in the environment.</title>
        <authorList>
            <person name="Vincent A.T."/>
            <person name="Schiettekatte O."/>
            <person name="Bourhy P."/>
            <person name="Veyrier F.J."/>
            <person name="Picardeau M."/>
        </authorList>
    </citation>
    <scope>NUCLEOTIDE SEQUENCE [LARGE SCALE GENOMIC DNA]</scope>
    <source>
        <strain evidence="2">201702451</strain>
    </source>
</reference>
<keyword evidence="2" id="KW-0378">Hydrolase</keyword>
<dbReference type="AlphaFoldDB" id="A0A4Z0ZRK2"/>
<feature type="domain" description="Beta-lactamase-related" evidence="1">
    <location>
        <begin position="43"/>
        <end position="357"/>
    </location>
</feature>
<evidence type="ECO:0000313" key="3">
    <source>
        <dbReference type="Proteomes" id="UP000297567"/>
    </source>
</evidence>
<gene>
    <name evidence="2" type="ORF">EHQ62_12345</name>
</gene>
<accession>A0A4Z0ZRK2</accession>
<dbReference type="InterPro" id="IPR050491">
    <property type="entry name" value="AmpC-like"/>
</dbReference>
<organism evidence="2 3">
    <name type="scientific">Leptospira jelokensis</name>
    <dbReference type="NCBI Taxonomy" id="2484931"/>
    <lineage>
        <taxon>Bacteria</taxon>
        <taxon>Pseudomonadati</taxon>
        <taxon>Spirochaetota</taxon>
        <taxon>Spirochaetia</taxon>
        <taxon>Leptospirales</taxon>
        <taxon>Leptospiraceae</taxon>
        <taxon>Leptospira</taxon>
    </lineage>
</organism>
<dbReference type="Proteomes" id="UP000297567">
    <property type="component" value="Unassembled WGS sequence"/>
</dbReference>
<comment type="caution">
    <text evidence="2">The sequence shown here is derived from an EMBL/GenBank/DDBJ whole genome shotgun (WGS) entry which is preliminary data.</text>
</comment>
<keyword evidence="3" id="KW-1185">Reference proteome</keyword>
<evidence type="ECO:0000259" key="1">
    <source>
        <dbReference type="Pfam" id="PF00144"/>
    </source>
</evidence>
<dbReference type="Pfam" id="PF00144">
    <property type="entry name" value="Beta-lactamase"/>
    <property type="match status" value="1"/>
</dbReference>
<dbReference type="GO" id="GO:0016787">
    <property type="term" value="F:hydrolase activity"/>
    <property type="evidence" value="ECO:0007669"/>
    <property type="project" value="UniProtKB-KW"/>
</dbReference>